<organism evidence="1 2">
    <name type="scientific">Amphibacillus marinus</name>
    <dbReference type="NCBI Taxonomy" id="872970"/>
    <lineage>
        <taxon>Bacteria</taxon>
        <taxon>Bacillati</taxon>
        <taxon>Bacillota</taxon>
        <taxon>Bacilli</taxon>
        <taxon>Bacillales</taxon>
        <taxon>Bacillaceae</taxon>
        <taxon>Amphibacillus</taxon>
    </lineage>
</organism>
<evidence type="ECO:0000313" key="2">
    <source>
        <dbReference type="Proteomes" id="UP000199300"/>
    </source>
</evidence>
<reference evidence="1 2" key="1">
    <citation type="submission" date="2016-10" db="EMBL/GenBank/DDBJ databases">
        <authorList>
            <person name="de Groot N.N."/>
        </authorList>
    </citation>
    <scope>NUCLEOTIDE SEQUENCE [LARGE SCALE GENOMIC DNA]</scope>
    <source>
        <strain evidence="1 2">CGMCC 1.10434</strain>
    </source>
</reference>
<evidence type="ECO:0000313" key="1">
    <source>
        <dbReference type="EMBL" id="SEO48579.1"/>
    </source>
</evidence>
<keyword evidence="2" id="KW-1185">Reference proteome</keyword>
<name>A0A1H8Q2Y1_9BACI</name>
<dbReference type="AlphaFoldDB" id="A0A1H8Q2Y1"/>
<dbReference type="STRING" id="872970.SAMN04488134_10824"/>
<dbReference type="EMBL" id="FODJ01000008">
    <property type="protein sequence ID" value="SEO48579.1"/>
    <property type="molecule type" value="Genomic_DNA"/>
</dbReference>
<protein>
    <submittedName>
        <fullName evidence="1">Uncharacterized protein</fullName>
    </submittedName>
</protein>
<gene>
    <name evidence="1" type="ORF">SAMN04488134_10824</name>
</gene>
<proteinExistence type="predicted"/>
<sequence>MERTDKHCSCRCANNNHDDREVAKPLSRDYEQEFANELTAIEDRQHICRKSKPAKK</sequence>
<accession>A0A1H8Q2Y1</accession>
<dbReference type="RefSeq" id="WP_177178281.1">
    <property type="nucleotide sequence ID" value="NZ_FODJ01000008.1"/>
</dbReference>
<dbReference type="Proteomes" id="UP000199300">
    <property type="component" value="Unassembled WGS sequence"/>
</dbReference>